<dbReference type="GO" id="GO:0032259">
    <property type="term" value="P:methylation"/>
    <property type="evidence" value="ECO:0007669"/>
    <property type="project" value="UniProtKB-KW"/>
</dbReference>
<dbReference type="RefSeq" id="WP_140944229.1">
    <property type="nucleotide sequence ID" value="NZ_FAOO01000002.1"/>
</dbReference>
<keyword evidence="2" id="KW-1185">Reference proteome</keyword>
<protein>
    <submittedName>
        <fullName evidence="1">Lysine methyltransferase</fullName>
    </submittedName>
</protein>
<gene>
    <name evidence="1" type="ORF">JGI1_00431</name>
</gene>
<sequence length="215" mass="25007">MVYLLEFEISNKKILIESPLSPDDYQGSLDDVIQRYSSDDKIPFWIDVWPSAIALAEFILESDEFSNKKVLELGCGLGLTTVALGFKKAIITATDYETMALHFARRNYIKNIGNEENVKFVILDWRSPWILKKFDFIIGADIIYERNLFKNIVDILKDTMTIHSTCYIADPGRPMSSEFFEILKRENFDFQIVSKREVSYRNLQTGVFIYRIKKS</sequence>
<dbReference type="AlphaFoldDB" id="A0A0S4MT99"/>
<dbReference type="SUPFAM" id="SSF53335">
    <property type="entry name" value="S-adenosyl-L-methionine-dependent methyltransferases"/>
    <property type="match status" value="1"/>
</dbReference>
<evidence type="ECO:0000313" key="1">
    <source>
        <dbReference type="EMBL" id="CUU02132.1"/>
    </source>
</evidence>
<proteinExistence type="predicted"/>
<organism evidence="1 2">
    <name type="scientific">Candidatus Thermokryptus mobilis</name>
    <dbReference type="NCBI Taxonomy" id="1643428"/>
    <lineage>
        <taxon>Bacteria</taxon>
        <taxon>Pseudomonadati</taxon>
        <taxon>Candidatus Kryptoniota</taxon>
        <taxon>Candidatus Thermokryptus</taxon>
    </lineage>
</organism>
<evidence type="ECO:0000313" key="2">
    <source>
        <dbReference type="Proteomes" id="UP000320623"/>
    </source>
</evidence>
<dbReference type="Pfam" id="PF10294">
    <property type="entry name" value="Methyltransf_16"/>
    <property type="match status" value="1"/>
</dbReference>
<name>A0A0S4MT99_9BACT</name>
<reference evidence="2" key="1">
    <citation type="submission" date="2015-11" db="EMBL/GenBank/DDBJ databases">
        <authorList>
            <person name="Varghese N."/>
        </authorList>
    </citation>
    <scope>NUCLEOTIDE SEQUENCE [LARGE SCALE GENOMIC DNA]</scope>
</reference>
<dbReference type="PANTHER" id="PTHR14614">
    <property type="entry name" value="HEPATOCELLULAR CARCINOMA-ASSOCIATED ANTIGEN"/>
    <property type="match status" value="1"/>
</dbReference>
<accession>A0A0S4MT99</accession>
<dbReference type="CDD" id="cd02440">
    <property type="entry name" value="AdoMet_MTases"/>
    <property type="match status" value="1"/>
</dbReference>
<dbReference type="OrthoDB" id="9784229at2"/>
<dbReference type="InterPro" id="IPR029063">
    <property type="entry name" value="SAM-dependent_MTases_sf"/>
</dbReference>
<dbReference type="STRING" id="1643428.GCA_001442855_00418"/>
<keyword evidence="1" id="KW-0489">Methyltransferase</keyword>
<dbReference type="Gene3D" id="3.40.50.150">
    <property type="entry name" value="Vaccinia Virus protein VP39"/>
    <property type="match status" value="1"/>
</dbReference>
<dbReference type="InterPro" id="IPR019410">
    <property type="entry name" value="Methyltransf_16"/>
</dbReference>
<keyword evidence="1" id="KW-0808">Transferase</keyword>
<dbReference type="GO" id="GO:0008168">
    <property type="term" value="F:methyltransferase activity"/>
    <property type="evidence" value="ECO:0007669"/>
    <property type="project" value="UniProtKB-KW"/>
</dbReference>
<dbReference type="EMBL" id="FAOO01000002">
    <property type="protein sequence ID" value="CUU02132.1"/>
    <property type="molecule type" value="Genomic_DNA"/>
</dbReference>
<dbReference type="Proteomes" id="UP000320623">
    <property type="component" value="Unassembled WGS sequence"/>
</dbReference>